<dbReference type="Proteomes" id="UP000020766">
    <property type="component" value="Unassembled WGS sequence"/>
</dbReference>
<gene>
    <name evidence="4" type="ORF">AX13_16465</name>
</gene>
<feature type="domain" description="Flavodoxin-like fold" evidence="3">
    <location>
        <begin position="3"/>
        <end position="173"/>
    </location>
</feature>
<evidence type="ECO:0000313" key="5">
    <source>
        <dbReference type="Proteomes" id="UP000020766"/>
    </source>
</evidence>
<dbReference type="Pfam" id="PF02525">
    <property type="entry name" value="Flavodoxin_2"/>
    <property type="match status" value="1"/>
</dbReference>
<keyword evidence="2" id="KW-0560">Oxidoreductase</keyword>
<proteinExistence type="inferred from homology"/>
<reference evidence="4 5" key="1">
    <citation type="submission" date="2014-01" db="EMBL/GenBank/DDBJ databases">
        <title>Interspecies Systems Biology Uncovers Metabolites Affecting C. elegans Gene Expression and Life History Traits.</title>
        <authorList>
            <person name="Watson E."/>
            <person name="Macneil L.T."/>
            <person name="Ritter A.D."/>
            <person name="Yilmaz L.S."/>
            <person name="Rosebrock A.P."/>
            <person name="Caudy A.A."/>
            <person name="Walhout A.J."/>
        </authorList>
    </citation>
    <scope>NUCLEOTIDE SEQUENCE [LARGE SCALE GENOMIC DNA]</scope>
    <source>
        <strain evidence="4 5">DA1877</strain>
    </source>
</reference>
<dbReference type="PANTHER" id="PTHR10204:SF34">
    <property type="entry name" value="NAD(P)H DEHYDROGENASE [QUINONE] 1 ISOFORM 1"/>
    <property type="match status" value="1"/>
</dbReference>
<dbReference type="RefSeq" id="WP_043382261.1">
    <property type="nucleotide sequence ID" value="NZ_JBOK01000007.1"/>
</dbReference>
<evidence type="ECO:0000313" key="4">
    <source>
        <dbReference type="EMBL" id="EXU80502.1"/>
    </source>
</evidence>
<dbReference type="InterPro" id="IPR029039">
    <property type="entry name" value="Flavoprotein-like_sf"/>
</dbReference>
<sequence>MKKRILVIMGHPGTQSFCASLADAYVQGATDAGHAVQRIDVRDLVFDPILHEGYRQIQALEPDLLAAQQALKEADHLVFIYPTWWGGMPALLKGFFDRVLLPGFAFKYRANSVWWDKYLTGKSAHVLTTMDTPPWYFRLFYRNPGNNQMRRTILEFCGIRPVRITCIGRVHSAPASWTARWLDKAAAFGRRA</sequence>
<evidence type="ECO:0000259" key="3">
    <source>
        <dbReference type="Pfam" id="PF02525"/>
    </source>
</evidence>
<dbReference type="PATRIC" id="fig|1457173.3.peg.1548"/>
<protein>
    <submittedName>
        <fullName evidence="4">NAD(P)H dehydrogenase</fullName>
    </submittedName>
</protein>
<name>A0A014QBF7_9BURK</name>
<dbReference type="InterPro" id="IPR051545">
    <property type="entry name" value="NAD(P)H_dehydrogenase_qn"/>
</dbReference>
<dbReference type="InterPro" id="IPR003680">
    <property type="entry name" value="Flavodoxin_fold"/>
</dbReference>
<comment type="caution">
    <text evidence="4">The sequence shown here is derived from an EMBL/GenBank/DDBJ whole genome shotgun (WGS) entry which is preliminary data.</text>
</comment>
<dbReference type="SUPFAM" id="SSF52218">
    <property type="entry name" value="Flavoproteins"/>
    <property type="match status" value="1"/>
</dbReference>
<dbReference type="GO" id="GO:0005829">
    <property type="term" value="C:cytosol"/>
    <property type="evidence" value="ECO:0007669"/>
    <property type="project" value="TreeGrafter"/>
</dbReference>
<keyword evidence="5" id="KW-1185">Reference proteome</keyword>
<dbReference type="AlphaFoldDB" id="A0A014QBF7"/>
<evidence type="ECO:0000256" key="1">
    <source>
        <dbReference type="ARBA" id="ARBA00006252"/>
    </source>
</evidence>
<dbReference type="GO" id="GO:0003955">
    <property type="term" value="F:NAD(P)H dehydrogenase (quinone) activity"/>
    <property type="evidence" value="ECO:0007669"/>
    <property type="project" value="TreeGrafter"/>
</dbReference>
<dbReference type="STRING" id="225991.MA05_07880"/>
<evidence type="ECO:0000256" key="2">
    <source>
        <dbReference type="ARBA" id="ARBA00023002"/>
    </source>
</evidence>
<dbReference type="PANTHER" id="PTHR10204">
    <property type="entry name" value="NAD P H OXIDOREDUCTASE-RELATED"/>
    <property type="match status" value="1"/>
</dbReference>
<comment type="similarity">
    <text evidence="1">Belongs to the NAD(P)H dehydrogenase (quinone) family.</text>
</comment>
<organism evidence="4 5">
    <name type="scientific">Comamonas aquatica DA1877</name>
    <dbReference type="NCBI Taxonomy" id="1457173"/>
    <lineage>
        <taxon>Bacteria</taxon>
        <taxon>Pseudomonadati</taxon>
        <taxon>Pseudomonadota</taxon>
        <taxon>Betaproteobacteria</taxon>
        <taxon>Burkholderiales</taxon>
        <taxon>Comamonadaceae</taxon>
        <taxon>Comamonas</taxon>
    </lineage>
</organism>
<accession>A0A014QBF7</accession>
<dbReference type="Gene3D" id="3.40.50.360">
    <property type="match status" value="1"/>
</dbReference>
<dbReference type="EMBL" id="JBOK01000007">
    <property type="protein sequence ID" value="EXU80502.1"/>
    <property type="molecule type" value="Genomic_DNA"/>
</dbReference>